<evidence type="ECO:0000259" key="3">
    <source>
        <dbReference type="Pfam" id="PF13800"/>
    </source>
</evidence>
<dbReference type="KEGG" id="cad:Curi_c19070"/>
<organism evidence="4 5">
    <name type="scientific">Gottschalkia acidurici (strain ATCC 7906 / DSM 604 / BCRC 14475 / CIP 104303 / KCTC 5404 / NCIMB 10678 / 9a)</name>
    <name type="common">Clostridium acidurici</name>
    <dbReference type="NCBI Taxonomy" id="1128398"/>
    <lineage>
        <taxon>Bacteria</taxon>
        <taxon>Bacillati</taxon>
        <taxon>Bacillota</taxon>
        <taxon>Tissierellia</taxon>
        <taxon>Tissierellales</taxon>
        <taxon>Gottschalkiaceae</taxon>
        <taxon>Gottschalkia</taxon>
    </lineage>
</organism>
<dbReference type="AlphaFoldDB" id="K0B1H6"/>
<evidence type="ECO:0000313" key="5">
    <source>
        <dbReference type="Proteomes" id="UP000006094"/>
    </source>
</evidence>
<feature type="domain" description="Sigma factor regulator C-terminal" evidence="2">
    <location>
        <begin position="185"/>
        <end position="337"/>
    </location>
</feature>
<proteinExistence type="predicted"/>
<evidence type="ECO:0000256" key="1">
    <source>
        <dbReference type="SAM" id="Phobius"/>
    </source>
</evidence>
<keyword evidence="1" id="KW-0472">Membrane</keyword>
<keyword evidence="1" id="KW-0812">Transmembrane</keyword>
<dbReference type="eggNOG" id="ENOG502ZCKK">
    <property type="taxonomic scope" value="Bacteria"/>
</dbReference>
<evidence type="ECO:0008006" key="6">
    <source>
        <dbReference type="Google" id="ProtNLM"/>
    </source>
</evidence>
<name>K0B1H6_GOTA9</name>
<evidence type="ECO:0000313" key="4">
    <source>
        <dbReference type="EMBL" id="AFS78912.1"/>
    </source>
</evidence>
<reference evidence="4 5" key="1">
    <citation type="journal article" date="2012" name="PLoS ONE">
        <title>The purine-utilizing bacterium Clostridium acidurici 9a: a genome-guided metabolic reconsideration.</title>
        <authorList>
            <person name="Hartwich K."/>
            <person name="Poehlein A."/>
            <person name="Daniel R."/>
        </authorList>
    </citation>
    <scope>NUCLEOTIDE SEQUENCE [LARGE SCALE GENOMIC DNA]</scope>
    <source>
        <strain evidence="5">ATCC 7906 / DSM 604 / BCRC 14475 / CIP 104303 / KCTC 5404 / NCIMB 10678 / 9a</strain>
    </source>
</reference>
<dbReference type="InterPro" id="IPR029101">
    <property type="entry name" value="Sigma_reg_N"/>
</dbReference>
<dbReference type="Pfam" id="PF13791">
    <property type="entry name" value="Sigma_reg_C"/>
    <property type="match status" value="1"/>
</dbReference>
<dbReference type="Pfam" id="PF13800">
    <property type="entry name" value="Sigma_reg_N"/>
    <property type="match status" value="1"/>
</dbReference>
<gene>
    <name evidence="4" type="ordered locus">Curi_c19070</name>
</gene>
<dbReference type="HOGENOM" id="CLU_046237_0_0_9"/>
<dbReference type="Proteomes" id="UP000006094">
    <property type="component" value="Chromosome"/>
</dbReference>
<dbReference type="EMBL" id="CP003326">
    <property type="protein sequence ID" value="AFS78912.1"/>
    <property type="molecule type" value="Genomic_DNA"/>
</dbReference>
<keyword evidence="5" id="KW-1185">Reference proteome</keyword>
<sequence>MTDKKNDIYIDDEKELDEIFDEVKSNKISKAIKNAKRFSTLKIVFISFFTFVVLSFLSISIGEKVIYKKWNNYISNVENTFLIQYPNSFPGTFYTYKGFFSRETEYKTFKLINGKRVYTGSDGIKFDLLGKKYIQADGRLISSTEMTAEDLNFLPRYNYLGQKLMAFYYPYVDYEDRYSNDLNLLDDIESSKYIELALSFDKQYTIDQVNDMIPSDINLTWYWIDAVDDKSKENQKRYVNKQEDGQLVEQFPDLCYEDQAYGIKTINEYGEKLKNPEQRFIEALKQHDKSQIYDIIAGKDNEVTKDDIKVQGIVVTGNSENLKLLKNMSFIKASSLGIVVDKY</sequence>
<dbReference type="STRING" id="1128398.Curi_c19070"/>
<protein>
    <recommendedName>
        <fullName evidence="6">Sigma factor regulator C-terminal domain-containing protein</fullName>
    </recommendedName>
</protein>
<dbReference type="OrthoDB" id="1730160at2"/>
<accession>K0B1H6</accession>
<keyword evidence="1" id="KW-1133">Transmembrane helix</keyword>
<feature type="domain" description="Sigma factor regulator N-terminal" evidence="3">
    <location>
        <begin position="30"/>
        <end position="117"/>
    </location>
</feature>
<evidence type="ECO:0000259" key="2">
    <source>
        <dbReference type="Pfam" id="PF13791"/>
    </source>
</evidence>
<dbReference type="RefSeq" id="WP_014968048.1">
    <property type="nucleotide sequence ID" value="NC_018664.1"/>
</dbReference>
<feature type="transmembrane region" description="Helical" evidence="1">
    <location>
        <begin position="43"/>
        <end position="62"/>
    </location>
</feature>
<dbReference type="InterPro" id="IPR025672">
    <property type="entry name" value="Sigma_reg_C_dom"/>
</dbReference>